<evidence type="ECO:0000256" key="15">
    <source>
        <dbReference type="ARBA" id="ARBA00051921"/>
    </source>
</evidence>
<comment type="catalytic activity">
    <reaction evidence="14">
        <text>L-homoarginine(in) + L-arginine(out) = L-homoarginine(out) + L-arginine(in)</text>
        <dbReference type="Rhea" id="RHEA:72799"/>
        <dbReference type="ChEBI" id="CHEBI:32682"/>
        <dbReference type="ChEBI" id="CHEBI:143006"/>
    </reaction>
</comment>
<dbReference type="Proteomes" id="UP000077115">
    <property type="component" value="Unassembled WGS sequence"/>
</dbReference>
<dbReference type="InterPro" id="IPR050567">
    <property type="entry name" value="Mitochondrial_Carrier"/>
</dbReference>
<evidence type="ECO:0000256" key="5">
    <source>
        <dbReference type="ARBA" id="ARBA00022737"/>
    </source>
</evidence>
<keyword evidence="3 23" id="KW-0813">Transport</keyword>
<evidence type="ECO:0000256" key="14">
    <source>
        <dbReference type="ARBA" id="ARBA00051045"/>
    </source>
</evidence>
<dbReference type="GO" id="GO:1990575">
    <property type="term" value="P:mitochondrial L-ornithine transmembrane transport"/>
    <property type="evidence" value="ECO:0007669"/>
    <property type="project" value="UniProtKB-ARBA"/>
</dbReference>
<evidence type="ECO:0000313" key="25">
    <source>
        <dbReference type="EMBL" id="OAJ39244.1"/>
    </source>
</evidence>
<comment type="similarity">
    <text evidence="2 23">Belongs to the mitochondrial carrier (TC 2.A.29) family.</text>
</comment>
<evidence type="ECO:0000256" key="21">
    <source>
        <dbReference type="ARBA" id="ARBA00080567"/>
    </source>
</evidence>
<evidence type="ECO:0000256" key="20">
    <source>
        <dbReference type="ARBA" id="ARBA00079387"/>
    </source>
</evidence>
<keyword evidence="10 22" id="KW-0472">Membrane</keyword>
<dbReference type="PANTHER" id="PTHR45624:SF10">
    <property type="entry name" value="SLC (SOLUTE CARRIER) HOMOLOG"/>
    <property type="match status" value="1"/>
</dbReference>
<dbReference type="PRINTS" id="PR00926">
    <property type="entry name" value="MITOCARRIER"/>
</dbReference>
<keyword evidence="5" id="KW-0677">Repeat</keyword>
<accession>A0A177WHT3</accession>
<comment type="catalytic activity">
    <reaction evidence="13">
        <text>L-histidine(out) + L-arginine(in) = L-histidine(in) + L-arginine(out)</text>
        <dbReference type="Rhea" id="RHEA:71063"/>
        <dbReference type="ChEBI" id="CHEBI:32682"/>
        <dbReference type="ChEBI" id="CHEBI:57595"/>
    </reaction>
</comment>
<feature type="repeat" description="Solcar" evidence="22">
    <location>
        <begin position="114"/>
        <end position="202"/>
    </location>
</feature>
<protein>
    <recommendedName>
        <fullName evidence="17">Mitochondrial basic amino acids transporter</fullName>
    </recommendedName>
    <alternativeName>
        <fullName evidence="21">Carnitine/acylcarnitine translocase-like</fullName>
    </alternativeName>
    <alternativeName>
        <fullName evidence="20">Mitochondrial carnitine/acylcarnitine carrier protein CACL</fullName>
    </alternativeName>
    <alternativeName>
        <fullName evidence="19">Mitochondrial ornithine transporter 3</fullName>
    </alternativeName>
    <alternativeName>
        <fullName evidence="18">Solute carrier family 25 member 29</fullName>
    </alternativeName>
</protein>
<keyword evidence="6" id="KW-0999">Mitochondrion inner membrane</keyword>
<comment type="catalytic activity">
    <reaction evidence="15">
        <text>L-ornithine(in) + L-arginine(out) = L-ornithine(out) + L-arginine(in)</text>
        <dbReference type="Rhea" id="RHEA:34991"/>
        <dbReference type="ChEBI" id="CHEBI:32682"/>
        <dbReference type="ChEBI" id="CHEBI:46911"/>
    </reaction>
</comment>
<dbReference type="GO" id="GO:0005743">
    <property type="term" value="C:mitochondrial inner membrane"/>
    <property type="evidence" value="ECO:0007669"/>
    <property type="project" value="UniProtKB-SubCell"/>
</dbReference>
<comment type="catalytic activity">
    <reaction evidence="12">
        <text>L-histidine(out) = L-histidine(in)</text>
        <dbReference type="Rhea" id="RHEA:72807"/>
        <dbReference type="ChEBI" id="CHEBI:57595"/>
    </reaction>
</comment>
<organism evidence="25 26">
    <name type="scientific">Batrachochytrium dendrobatidis (strain JEL423)</name>
    <dbReference type="NCBI Taxonomy" id="403673"/>
    <lineage>
        <taxon>Eukaryota</taxon>
        <taxon>Fungi</taxon>
        <taxon>Fungi incertae sedis</taxon>
        <taxon>Chytridiomycota</taxon>
        <taxon>Chytridiomycota incertae sedis</taxon>
        <taxon>Chytridiomycetes</taxon>
        <taxon>Rhizophydiales</taxon>
        <taxon>Rhizophydiales incertae sedis</taxon>
        <taxon>Batrachochytrium</taxon>
    </lineage>
</organism>
<evidence type="ECO:0000256" key="2">
    <source>
        <dbReference type="ARBA" id="ARBA00006375"/>
    </source>
</evidence>
<dbReference type="OrthoDB" id="14252at2759"/>
<evidence type="ECO:0000313" key="26">
    <source>
        <dbReference type="Proteomes" id="UP000077115"/>
    </source>
</evidence>
<dbReference type="EMBL" id="DS022302">
    <property type="protein sequence ID" value="OAJ39244.1"/>
    <property type="molecule type" value="Genomic_DNA"/>
</dbReference>
<evidence type="ECO:0000256" key="19">
    <source>
        <dbReference type="ARBA" id="ARBA00078745"/>
    </source>
</evidence>
<keyword evidence="7" id="KW-0029">Amino-acid transport</keyword>
<dbReference type="eggNOG" id="KOG0762">
    <property type="taxonomic scope" value="Eukaryota"/>
</dbReference>
<evidence type="ECO:0000256" key="6">
    <source>
        <dbReference type="ARBA" id="ARBA00022792"/>
    </source>
</evidence>
<dbReference type="InterPro" id="IPR023395">
    <property type="entry name" value="MCP_dom_sf"/>
</dbReference>
<reference evidence="25 26" key="1">
    <citation type="submission" date="2006-10" db="EMBL/GenBank/DDBJ databases">
        <title>The Genome Sequence of Batrachochytrium dendrobatidis JEL423.</title>
        <authorList>
            <consortium name="The Broad Institute Genome Sequencing Platform"/>
            <person name="Birren B."/>
            <person name="Lander E."/>
            <person name="Galagan J."/>
            <person name="Cuomo C."/>
            <person name="Devon K."/>
            <person name="Jaffe D."/>
            <person name="Butler J."/>
            <person name="Alvarez P."/>
            <person name="Gnerre S."/>
            <person name="Grabherr M."/>
            <person name="Kleber M."/>
            <person name="Mauceli E."/>
            <person name="Brockman W."/>
            <person name="Young S."/>
            <person name="LaButti K."/>
            <person name="Sykes S."/>
            <person name="DeCaprio D."/>
            <person name="Crawford M."/>
            <person name="Koehrsen M."/>
            <person name="Engels R."/>
            <person name="Montgomery P."/>
            <person name="Pearson M."/>
            <person name="Howarth C."/>
            <person name="Larson L."/>
            <person name="White J."/>
            <person name="O'Leary S."/>
            <person name="Kodira C."/>
            <person name="Zeng Q."/>
            <person name="Yandava C."/>
            <person name="Alvarado L."/>
            <person name="Longcore J."/>
            <person name="James T."/>
        </authorList>
    </citation>
    <scope>NUCLEOTIDE SEQUENCE [LARGE SCALE GENOMIC DNA]</scope>
    <source>
        <strain evidence="25 26">JEL423</strain>
    </source>
</reference>
<evidence type="ECO:0000256" key="12">
    <source>
        <dbReference type="ARBA" id="ARBA00050592"/>
    </source>
</evidence>
<dbReference type="SUPFAM" id="SSF103506">
    <property type="entry name" value="Mitochondrial carrier"/>
    <property type="match status" value="1"/>
</dbReference>
<dbReference type="FunFam" id="1.50.40.10:FF:000037">
    <property type="entry name" value="Solute carrier family 25 member 29"/>
    <property type="match status" value="1"/>
</dbReference>
<name>A0A177WHT3_BATDL</name>
<evidence type="ECO:0000256" key="10">
    <source>
        <dbReference type="ARBA" id="ARBA00023136"/>
    </source>
</evidence>
<proteinExistence type="inferred from homology"/>
<dbReference type="GO" id="GO:0015101">
    <property type="term" value="F:organic cation transmembrane transporter activity"/>
    <property type="evidence" value="ECO:0007669"/>
    <property type="project" value="UniProtKB-ARBA"/>
</dbReference>
<comment type="catalytic activity">
    <reaction evidence="16">
        <text>N(omega)-methyl-L-arginine(in) + L-arginine(out) = N(omega)-methyl-L-arginine(out) + L-arginine(in)</text>
        <dbReference type="Rhea" id="RHEA:72803"/>
        <dbReference type="ChEBI" id="CHEBI:32682"/>
        <dbReference type="ChEBI" id="CHEBI:114953"/>
    </reaction>
</comment>
<evidence type="ECO:0000256" key="23">
    <source>
        <dbReference type="RuleBase" id="RU000488"/>
    </source>
</evidence>
<feature type="repeat" description="Solcar" evidence="22">
    <location>
        <begin position="17"/>
        <end position="106"/>
    </location>
</feature>
<sequence>MGDAVESVFITDVHGHVALGVDLVAGIFGGSAGVLAGHPLDTIKVRLQTQSSHGPNRRYTGVWNCFKSIVREEKVSGLFKGMVSPLVGVALINSILFGVYGSALRHVAKDIEAPTVSDIFWAGSISGFVNGFFSSPMELVKIRLQNQDKASAQLYKGPVDCLRKIVAKQGIRGLYKGLGTTIVRETPSYGAYFAAYELMTRMVLPKDADPTEPSTRLLFAGGMAGVVGWLSTYPVDVVKTRLQSIEEDRTGKYRNLINGFKVIAREEGIRVFFSGLGATAIRAFPTNAATFYVVVWVKNMLHGSISGSE</sequence>
<gene>
    <name evidence="25" type="ORF">BDEG_23106</name>
</gene>
<evidence type="ECO:0000256" key="18">
    <source>
        <dbReference type="ARBA" id="ARBA00076491"/>
    </source>
</evidence>
<evidence type="ECO:0000256" key="16">
    <source>
        <dbReference type="ARBA" id="ARBA00052673"/>
    </source>
</evidence>
<keyword evidence="9" id="KW-0496">Mitochondrion</keyword>
<evidence type="ECO:0000256" key="24">
    <source>
        <dbReference type="SAM" id="Phobius"/>
    </source>
</evidence>
<evidence type="ECO:0000256" key="11">
    <source>
        <dbReference type="ARBA" id="ARBA00049090"/>
    </source>
</evidence>
<evidence type="ECO:0000256" key="7">
    <source>
        <dbReference type="ARBA" id="ARBA00022970"/>
    </source>
</evidence>
<reference evidence="25 26" key="2">
    <citation type="submission" date="2016-05" db="EMBL/GenBank/DDBJ databases">
        <title>Lineage-specific infection strategies underlie the spectrum of fungal disease in amphibians.</title>
        <authorList>
            <person name="Cuomo C.A."/>
            <person name="Farrer R.A."/>
            <person name="James T."/>
            <person name="Longcore J."/>
            <person name="Birren B."/>
        </authorList>
    </citation>
    <scope>NUCLEOTIDE SEQUENCE [LARGE SCALE GENOMIC DNA]</scope>
    <source>
        <strain evidence="25 26">JEL423</strain>
    </source>
</reference>
<evidence type="ECO:0000256" key="13">
    <source>
        <dbReference type="ARBA" id="ARBA00050768"/>
    </source>
</evidence>
<dbReference type="AlphaFoldDB" id="A0A177WHT3"/>
<evidence type="ECO:0000256" key="9">
    <source>
        <dbReference type="ARBA" id="ARBA00023128"/>
    </source>
</evidence>
<comment type="catalytic activity">
    <reaction evidence="11">
        <text>L-lysine(out) + L-arginine(in) = L-lysine(in) + L-arginine(out)</text>
        <dbReference type="Rhea" id="RHEA:70827"/>
        <dbReference type="ChEBI" id="CHEBI:32551"/>
        <dbReference type="ChEBI" id="CHEBI:32682"/>
    </reaction>
</comment>
<evidence type="ECO:0000256" key="4">
    <source>
        <dbReference type="ARBA" id="ARBA00022692"/>
    </source>
</evidence>
<dbReference type="GO" id="GO:0015171">
    <property type="term" value="F:amino acid transmembrane transporter activity"/>
    <property type="evidence" value="ECO:0007669"/>
    <property type="project" value="UniProtKB-ARBA"/>
</dbReference>
<keyword evidence="8 24" id="KW-1133">Transmembrane helix</keyword>
<dbReference type="Gene3D" id="1.50.40.10">
    <property type="entry name" value="Mitochondrial carrier domain"/>
    <property type="match status" value="2"/>
</dbReference>
<feature type="repeat" description="Solcar" evidence="22">
    <location>
        <begin position="212"/>
        <end position="300"/>
    </location>
</feature>
<evidence type="ECO:0000256" key="17">
    <source>
        <dbReference type="ARBA" id="ARBA00071763"/>
    </source>
</evidence>
<evidence type="ECO:0000256" key="3">
    <source>
        <dbReference type="ARBA" id="ARBA00022448"/>
    </source>
</evidence>
<evidence type="ECO:0000256" key="1">
    <source>
        <dbReference type="ARBA" id="ARBA00004448"/>
    </source>
</evidence>
<dbReference type="VEuPathDB" id="FungiDB:BDEG_23106"/>
<evidence type="ECO:0000256" key="8">
    <source>
        <dbReference type="ARBA" id="ARBA00022989"/>
    </source>
</evidence>
<keyword evidence="4 22" id="KW-0812">Transmembrane</keyword>
<feature type="transmembrane region" description="Helical" evidence="24">
    <location>
        <begin position="77"/>
        <end position="99"/>
    </location>
</feature>
<evidence type="ECO:0000256" key="22">
    <source>
        <dbReference type="PROSITE-ProRule" id="PRU00282"/>
    </source>
</evidence>
<dbReference type="Pfam" id="PF00153">
    <property type="entry name" value="Mito_carr"/>
    <property type="match status" value="3"/>
</dbReference>
<dbReference type="InterPro" id="IPR018108">
    <property type="entry name" value="MCP_transmembrane"/>
</dbReference>
<comment type="subcellular location">
    <subcellularLocation>
        <location evidence="1">Mitochondrion inner membrane</location>
        <topology evidence="1">Multi-pass membrane protein</topology>
    </subcellularLocation>
</comment>
<dbReference type="InterPro" id="IPR002067">
    <property type="entry name" value="MCP"/>
</dbReference>
<dbReference type="PANTHER" id="PTHR45624">
    <property type="entry name" value="MITOCHONDRIAL BASIC AMINO ACIDS TRANSPORTER-RELATED"/>
    <property type="match status" value="1"/>
</dbReference>
<dbReference type="PROSITE" id="PS50920">
    <property type="entry name" value="SOLCAR"/>
    <property type="match status" value="3"/>
</dbReference>